<dbReference type="Pfam" id="PF07716">
    <property type="entry name" value="bZIP_2"/>
    <property type="match status" value="1"/>
</dbReference>
<proteinExistence type="predicted"/>
<keyword evidence="6" id="KW-0175">Coiled coil</keyword>
<sequence length="277" mass="29578">MDQELFQYFESLSQPSPVGEWYTSPVVSSEMPSSTHSSPDIATPLDVHLSPAVKLESLMALPTVAPVVPVTQPALVTDLDMSEILNSPIFSSSPIVGTPAMTPAMTPQADMFTELPQDLPAALAAFVAAVSTVSPAPVEHVAPATPLPEAPSVDLASFVASKISRSASSTSTASSASSSSGRKRSSAQVDLSADEIAVKRQKNTDAARRSRLKKVMKMEGLEKRVNDLERLNSQLLLRVAVLDSEKSHLKSKESAHEDRIKTLELQLAEAHRALASR</sequence>
<feature type="domain" description="BZIP" evidence="8">
    <location>
        <begin position="199"/>
        <end position="256"/>
    </location>
</feature>
<dbReference type="OrthoDB" id="2257100at2759"/>
<evidence type="ECO:0000256" key="2">
    <source>
        <dbReference type="ARBA" id="ARBA00023015"/>
    </source>
</evidence>
<dbReference type="PANTHER" id="PTHR13044">
    <property type="entry name" value="ACTIVATING TRANSCRIPTION FACTOR ATF 4/5"/>
    <property type="match status" value="1"/>
</dbReference>
<dbReference type="AlphaFoldDB" id="A0A1X2GT91"/>
<dbReference type="SUPFAM" id="SSF57959">
    <property type="entry name" value="Leucine zipper domain"/>
    <property type="match status" value="1"/>
</dbReference>
<keyword evidence="4" id="KW-0804">Transcription</keyword>
<organism evidence="9 10">
    <name type="scientific">Hesseltinella vesiculosa</name>
    <dbReference type="NCBI Taxonomy" id="101127"/>
    <lineage>
        <taxon>Eukaryota</taxon>
        <taxon>Fungi</taxon>
        <taxon>Fungi incertae sedis</taxon>
        <taxon>Mucoromycota</taxon>
        <taxon>Mucoromycotina</taxon>
        <taxon>Mucoromycetes</taxon>
        <taxon>Mucorales</taxon>
        <taxon>Cunninghamellaceae</taxon>
        <taxon>Hesseltinella</taxon>
    </lineage>
</organism>
<comment type="caution">
    <text evidence="9">The sequence shown here is derived from an EMBL/GenBank/DDBJ whole genome shotgun (WGS) entry which is preliminary data.</text>
</comment>
<dbReference type="GO" id="GO:0000977">
    <property type="term" value="F:RNA polymerase II transcription regulatory region sequence-specific DNA binding"/>
    <property type="evidence" value="ECO:0007669"/>
    <property type="project" value="TreeGrafter"/>
</dbReference>
<evidence type="ECO:0000256" key="6">
    <source>
        <dbReference type="SAM" id="Coils"/>
    </source>
</evidence>
<evidence type="ECO:0000259" key="8">
    <source>
        <dbReference type="PROSITE" id="PS50217"/>
    </source>
</evidence>
<evidence type="ECO:0000256" key="7">
    <source>
        <dbReference type="SAM" id="MobiDB-lite"/>
    </source>
</evidence>
<dbReference type="CDD" id="cd12193">
    <property type="entry name" value="bZIP_GCN4"/>
    <property type="match status" value="1"/>
</dbReference>
<feature type="region of interest" description="Disordered" evidence="7">
    <location>
        <begin position="169"/>
        <end position="190"/>
    </location>
</feature>
<dbReference type="InterPro" id="IPR004827">
    <property type="entry name" value="bZIP"/>
</dbReference>
<evidence type="ECO:0000256" key="4">
    <source>
        <dbReference type="ARBA" id="ARBA00023163"/>
    </source>
</evidence>
<evidence type="ECO:0000313" key="9">
    <source>
        <dbReference type="EMBL" id="ORX60629.1"/>
    </source>
</evidence>
<feature type="coiled-coil region" evidence="6">
    <location>
        <begin position="218"/>
        <end position="273"/>
    </location>
</feature>
<dbReference type="PROSITE" id="PS00036">
    <property type="entry name" value="BZIP_BASIC"/>
    <property type="match status" value="1"/>
</dbReference>
<dbReference type="PANTHER" id="PTHR13044:SF14">
    <property type="entry name" value="CRYPTOCEPHAL, ISOFORM A"/>
    <property type="match status" value="1"/>
</dbReference>
<dbReference type="GO" id="GO:0001228">
    <property type="term" value="F:DNA-binding transcription activator activity, RNA polymerase II-specific"/>
    <property type="evidence" value="ECO:0007669"/>
    <property type="project" value="TreeGrafter"/>
</dbReference>
<dbReference type="SMART" id="SM00338">
    <property type="entry name" value="BRLZ"/>
    <property type="match status" value="1"/>
</dbReference>
<evidence type="ECO:0000256" key="3">
    <source>
        <dbReference type="ARBA" id="ARBA00023125"/>
    </source>
</evidence>
<dbReference type="STRING" id="101127.A0A1X2GT91"/>
<keyword evidence="10" id="KW-1185">Reference proteome</keyword>
<dbReference type="EMBL" id="MCGT01000004">
    <property type="protein sequence ID" value="ORX60629.1"/>
    <property type="molecule type" value="Genomic_DNA"/>
</dbReference>
<protein>
    <recommendedName>
        <fullName evidence="8">BZIP domain-containing protein</fullName>
    </recommendedName>
</protein>
<dbReference type="InterPro" id="IPR046347">
    <property type="entry name" value="bZIP_sf"/>
</dbReference>
<dbReference type="Gene3D" id="3.30.160.60">
    <property type="entry name" value="Classic Zinc Finger"/>
    <property type="match status" value="1"/>
</dbReference>
<keyword evidence="5" id="KW-0539">Nucleus</keyword>
<accession>A0A1X2GT91</accession>
<reference evidence="9 10" key="1">
    <citation type="submission" date="2016-07" db="EMBL/GenBank/DDBJ databases">
        <title>Pervasive Adenine N6-methylation of Active Genes in Fungi.</title>
        <authorList>
            <consortium name="DOE Joint Genome Institute"/>
            <person name="Mondo S.J."/>
            <person name="Dannebaum R.O."/>
            <person name="Kuo R.C."/>
            <person name="Labutti K."/>
            <person name="Haridas S."/>
            <person name="Kuo A."/>
            <person name="Salamov A."/>
            <person name="Ahrendt S.R."/>
            <person name="Lipzen A."/>
            <person name="Sullivan W."/>
            <person name="Andreopoulos W.B."/>
            <person name="Clum A."/>
            <person name="Lindquist E."/>
            <person name="Daum C."/>
            <person name="Ramamoorthy G.K."/>
            <person name="Gryganskyi A."/>
            <person name="Culley D."/>
            <person name="Magnuson J.K."/>
            <person name="James T.Y."/>
            <person name="O'Malley M.A."/>
            <person name="Stajich J.E."/>
            <person name="Spatafora J.W."/>
            <person name="Visel A."/>
            <person name="Grigoriev I.V."/>
        </authorList>
    </citation>
    <scope>NUCLEOTIDE SEQUENCE [LARGE SCALE GENOMIC DNA]</scope>
    <source>
        <strain evidence="9 10">NRRL 3301</strain>
    </source>
</reference>
<keyword evidence="3" id="KW-0238">DNA-binding</keyword>
<dbReference type="Proteomes" id="UP000242146">
    <property type="component" value="Unassembled WGS sequence"/>
</dbReference>
<dbReference type="PROSITE" id="PS50217">
    <property type="entry name" value="BZIP"/>
    <property type="match status" value="1"/>
</dbReference>
<keyword evidence="2" id="KW-0805">Transcription regulation</keyword>
<evidence type="ECO:0000313" key="10">
    <source>
        <dbReference type="Proteomes" id="UP000242146"/>
    </source>
</evidence>
<evidence type="ECO:0000256" key="1">
    <source>
        <dbReference type="ARBA" id="ARBA00004123"/>
    </source>
</evidence>
<gene>
    <name evidence="9" type="ORF">DM01DRAFT_1371184</name>
</gene>
<evidence type="ECO:0000256" key="5">
    <source>
        <dbReference type="ARBA" id="ARBA00023242"/>
    </source>
</evidence>
<feature type="compositionally biased region" description="Low complexity" evidence="7">
    <location>
        <begin position="169"/>
        <end position="180"/>
    </location>
</feature>
<dbReference type="GO" id="GO:0005634">
    <property type="term" value="C:nucleus"/>
    <property type="evidence" value="ECO:0007669"/>
    <property type="project" value="UniProtKB-SubCell"/>
</dbReference>
<name>A0A1X2GT91_9FUNG</name>
<comment type="subcellular location">
    <subcellularLocation>
        <location evidence="1">Nucleus</location>
    </subcellularLocation>
</comment>